<dbReference type="Proteomes" id="UP000306825">
    <property type="component" value="Chromosome"/>
</dbReference>
<reference evidence="1 2" key="1">
    <citation type="submission" date="2019-05" db="EMBL/GenBank/DDBJ databases">
        <title>A comparative analysis of the Nautiliaceae.</title>
        <authorList>
            <person name="Grosche A."/>
            <person name="Smedile F."/>
            <person name="Vetriani C."/>
        </authorList>
    </citation>
    <scope>NUCLEOTIDE SEQUENCE [LARGE SCALE GENOMIC DNA]</scope>
    <source>
        <strain evidence="1 2">TB-2</strain>
    </source>
</reference>
<evidence type="ECO:0008006" key="3">
    <source>
        <dbReference type="Google" id="ProtNLM"/>
    </source>
</evidence>
<protein>
    <recommendedName>
        <fullName evidence="3">T4 RNA ligase 1-like N-terminal domain-containing protein</fullName>
    </recommendedName>
</protein>
<proteinExistence type="predicted"/>
<dbReference type="RefSeq" id="WP_138322740.1">
    <property type="nucleotide sequence ID" value="NZ_CP040463.1"/>
</dbReference>
<sequence>MFFIPTKKECDYIVENSKQFFKKEIKFLNKNISIYHYKQAKYEEFVKFNAWELRGLTFVEYKRFLSLHKFFELNQAPGWMKEDVKNKKIKKVVEKIDGSLLQPILIDGKIYFKTKLSFDAYQAKRANEIMLKNLNIKEYIIKCFEKNKIPLFEYISQKSQVVMDYNKEELINTQVRDLNTGEYDLEFEKEALKYNITTPKSYDFNSLDEIINEAKNNKNIEGWVVIFEDMQFLKVKTEEYLKRHKIVGKIQPHEVIKALIEKDKIYEEILSKESEKYSVYRDIKEKFLKKYNSLKKEAKKALKLSKKEFKKKYATNPYYELFALCRNKGVDEFDGWIKKHTARLKGAKKFLELEE</sequence>
<dbReference type="EMBL" id="CP040463">
    <property type="protein sequence ID" value="QCT93743.1"/>
    <property type="molecule type" value="Genomic_DNA"/>
</dbReference>
<evidence type="ECO:0000313" key="1">
    <source>
        <dbReference type="EMBL" id="QCT93743.1"/>
    </source>
</evidence>
<organism evidence="1 2">
    <name type="scientific">Caminibacter mediatlanticus TB-2</name>
    <dbReference type="NCBI Taxonomy" id="391592"/>
    <lineage>
        <taxon>Bacteria</taxon>
        <taxon>Pseudomonadati</taxon>
        <taxon>Campylobacterota</taxon>
        <taxon>Epsilonproteobacteria</taxon>
        <taxon>Nautiliales</taxon>
        <taxon>Nautiliaceae</taxon>
        <taxon>Caminibacter</taxon>
    </lineage>
</organism>
<accession>A0ABX5V676</accession>
<gene>
    <name evidence="1" type="ORF">FE773_00630</name>
</gene>
<evidence type="ECO:0000313" key="2">
    <source>
        <dbReference type="Proteomes" id="UP000306825"/>
    </source>
</evidence>
<keyword evidence="2" id="KW-1185">Reference proteome</keyword>
<name>A0ABX5V676_9BACT</name>